<feature type="transmembrane region" description="Helical" evidence="5">
    <location>
        <begin position="112"/>
        <end position="134"/>
    </location>
</feature>
<name>A0A132PIV0_9MYCO</name>
<evidence type="ECO:0000313" key="7">
    <source>
        <dbReference type="Proteomes" id="UP000070612"/>
    </source>
</evidence>
<dbReference type="CDD" id="cd16914">
    <property type="entry name" value="EcfT"/>
    <property type="match status" value="1"/>
</dbReference>
<accession>A0A132PIV0</accession>
<evidence type="ECO:0008006" key="8">
    <source>
        <dbReference type="Google" id="ProtNLM"/>
    </source>
</evidence>
<keyword evidence="7" id="KW-1185">Reference proteome</keyword>
<protein>
    <recommendedName>
        <fullName evidence="8">Cobalt transporter</fullName>
    </recommendedName>
</protein>
<dbReference type="PANTHER" id="PTHR33514:SF13">
    <property type="entry name" value="PROTEIN ABCI12, CHLOROPLASTIC"/>
    <property type="match status" value="1"/>
</dbReference>
<organism evidence="6 7">
    <name type="scientific">Mycolicibacterium wolinskyi</name>
    <dbReference type="NCBI Taxonomy" id="59750"/>
    <lineage>
        <taxon>Bacteria</taxon>
        <taxon>Bacillati</taxon>
        <taxon>Actinomycetota</taxon>
        <taxon>Actinomycetes</taxon>
        <taxon>Mycobacteriales</taxon>
        <taxon>Mycobacteriaceae</taxon>
        <taxon>Mycolicibacterium</taxon>
    </lineage>
</organism>
<feature type="transmembrane region" description="Helical" evidence="5">
    <location>
        <begin position="33"/>
        <end position="66"/>
    </location>
</feature>
<evidence type="ECO:0000313" key="6">
    <source>
        <dbReference type="EMBL" id="KWX22288.1"/>
    </source>
</evidence>
<dbReference type="Proteomes" id="UP000070612">
    <property type="component" value="Unassembled WGS sequence"/>
</dbReference>
<evidence type="ECO:0000256" key="3">
    <source>
        <dbReference type="ARBA" id="ARBA00022989"/>
    </source>
</evidence>
<feature type="transmembrane region" description="Helical" evidence="5">
    <location>
        <begin position="78"/>
        <end position="100"/>
    </location>
</feature>
<comment type="subcellular location">
    <subcellularLocation>
        <location evidence="1">Membrane</location>
        <topology evidence="1">Multi-pass membrane protein</topology>
    </subcellularLocation>
</comment>
<keyword evidence="3 5" id="KW-1133">Transmembrane helix</keyword>
<keyword evidence="4 5" id="KW-0472">Membrane</keyword>
<sequence length="282" mass="29901">MTAPTRGQRKPVVLLRPVPGNSVVHQLWAGTKLLGVAIIGVLLTFYPGWVPIGFVALLALVIARLAHIPRGAVPTIPVWLWIVIALGALTATFAGGAPVIDVGSIEIGLGGLVNFLRLTALAFVLIGLGALVSWTTNVADIAPAVATLGRPLRVFRIPVDDWAVTIALALRAFPMLIDEFRTLYAARRLRPKERAETFRGRIRRLVSDLVDLLAAAVTVALRRADEMGDAITTRGGAGQISAAPSRPKSRDWVAFAILAVVCGTALALELTVLGTSLPRRGG</sequence>
<keyword evidence="2 5" id="KW-0812">Transmembrane</keyword>
<evidence type="ECO:0000256" key="5">
    <source>
        <dbReference type="SAM" id="Phobius"/>
    </source>
</evidence>
<dbReference type="RefSeq" id="WP_067852105.1">
    <property type="nucleotide sequence ID" value="NZ_LGTW01000014.1"/>
</dbReference>
<proteinExistence type="predicted"/>
<evidence type="ECO:0000256" key="4">
    <source>
        <dbReference type="ARBA" id="ARBA00023136"/>
    </source>
</evidence>
<dbReference type="InterPro" id="IPR003339">
    <property type="entry name" value="ABC/ECF_trnsptr_transmembrane"/>
</dbReference>
<dbReference type="PATRIC" id="fig|59750.3.peg.1512"/>
<evidence type="ECO:0000256" key="2">
    <source>
        <dbReference type="ARBA" id="ARBA00022692"/>
    </source>
</evidence>
<dbReference type="PANTHER" id="PTHR33514">
    <property type="entry name" value="PROTEIN ABCI12, CHLOROPLASTIC"/>
    <property type="match status" value="1"/>
</dbReference>
<evidence type="ECO:0000256" key="1">
    <source>
        <dbReference type="ARBA" id="ARBA00004141"/>
    </source>
</evidence>
<feature type="transmembrane region" description="Helical" evidence="5">
    <location>
        <begin position="162"/>
        <end position="184"/>
    </location>
</feature>
<dbReference type="STRING" id="59750.AWC31_06280"/>
<gene>
    <name evidence="6" type="ORF">AFM11_20865</name>
</gene>
<dbReference type="EMBL" id="LGTW01000014">
    <property type="protein sequence ID" value="KWX22288.1"/>
    <property type="molecule type" value="Genomic_DNA"/>
</dbReference>
<dbReference type="Pfam" id="PF02361">
    <property type="entry name" value="CbiQ"/>
    <property type="match status" value="1"/>
</dbReference>
<dbReference type="GO" id="GO:0005886">
    <property type="term" value="C:plasma membrane"/>
    <property type="evidence" value="ECO:0007669"/>
    <property type="project" value="TreeGrafter"/>
</dbReference>
<reference evidence="6 7" key="1">
    <citation type="submission" date="2015-07" db="EMBL/GenBank/DDBJ databases">
        <title>A draft genome sequence of Mycobacterium wolinskyi.</title>
        <authorList>
            <person name="de Man T.J."/>
            <person name="Perry K.A."/>
            <person name="Coulliette A.D."/>
            <person name="Jensen B."/>
            <person name="Toney N.C."/>
            <person name="Limbago B.M."/>
            <person name="Noble-Wang J."/>
        </authorList>
    </citation>
    <scope>NUCLEOTIDE SEQUENCE [LARGE SCALE GENOMIC DNA]</scope>
    <source>
        <strain evidence="6 7">CDC_01</strain>
    </source>
</reference>
<comment type="caution">
    <text evidence="6">The sequence shown here is derived from an EMBL/GenBank/DDBJ whole genome shotgun (WGS) entry which is preliminary data.</text>
</comment>
<dbReference type="AlphaFoldDB" id="A0A132PIV0"/>
<feature type="transmembrane region" description="Helical" evidence="5">
    <location>
        <begin position="252"/>
        <end position="273"/>
    </location>
</feature>